<dbReference type="EMBL" id="MHOJ01000035">
    <property type="protein sequence ID" value="OGZ61814.1"/>
    <property type="molecule type" value="Genomic_DNA"/>
</dbReference>
<dbReference type="InterPro" id="IPR014284">
    <property type="entry name" value="RNA_pol_sigma-70_dom"/>
</dbReference>
<dbReference type="AlphaFoldDB" id="A0A1G2HH40"/>
<comment type="similarity">
    <text evidence="1">Belongs to the sigma-70 factor family. ECF subfamily.</text>
</comment>
<dbReference type="PANTHER" id="PTHR43133:SF57">
    <property type="entry name" value="RNA POLYMERASE SIGMA-70 FACTOR"/>
    <property type="match status" value="1"/>
</dbReference>
<dbReference type="CDD" id="cd06171">
    <property type="entry name" value="Sigma70_r4"/>
    <property type="match status" value="1"/>
</dbReference>
<dbReference type="InterPro" id="IPR039425">
    <property type="entry name" value="RNA_pol_sigma-70-like"/>
</dbReference>
<evidence type="ECO:0000256" key="4">
    <source>
        <dbReference type="ARBA" id="ARBA00023163"/>
    </source>
</evidence>
<evidence type="ECO:0000256" key="1">
    <source>
        <dbReference type="ARBA" id="ARBA00010641"/>
    </source>
</evidence>
<dbReference type="InterPro" id="IPR036388">
    <property type="entry name" value="WH-like_DNA-bd_sf"/>
</dbReference>
<evidence type="ECO:0000256" key="3">
    <source>
        <dbReference type="ARBA" id="ARBA00023082"/>
    </source>
</evidence>
<dbReference type="Pfam" id="PF08281">
    <property type="entry name" value="Sigma70_r4_2"/>
    <property type="match status" value="1"/>
</dbReference>
<dbReference type="PANTHER" id="PTHR43133">
    <property type="entry name" value="RNA POLYMERASE ECF-TYPE SIGMA FACTO"/>
    <property type="match status" value="1"/>
</dbReference>
<protein>
    <recommendedName>
        <fullName evidence="9">RNA polymerase sigma factor 70 region 4 type 2 domain-containing protein</fullName>
    </recommendedName>
</protein>
<evidence type="ECO:0000259" key="5">
    <source>
        <dbReference type="Pfam" id="PF04542"/>
    </source>
</evidence>
<dbReference type="InterPro" id="IPR007627">
    <property type="entry name" value="RNA_pol_sigma70_r2"/>
</dbReference>
<feature type="domain" description="RNA polymerase sigma factor 70 region 4 type 2" evidence="6">
    <location>
        <begin position="129"/>
        <end position="180"/>
    </location>
</feature>
<feature type="domain" description="RNA polymerase sigma-70 region 2" evidence="5">
    <location>
        <begin position="16"/>
        <end position="83"/>
    </location>
</feature>
<dbReference type="GO" id="GO:0006352">
    <property type="term" value="P:DNA-templated transcription initiation"/>
    <property type="evidence" value="ECO:0007669"/>
    <property type="project" value="InterPro"/>
</dbReference>
<dbReference type="Gene3D" id="1.10.10.10">
    <property type="entry name" value="Winged helix-like DNA-binding domain superfamily/Winged helix DNA-binding domain"/>
    <property type="match status" value="1"/>
</dbReference>
<accession>A0A1G2HH40</accession>
<evidence type="ECO:0000313" key="7">
    <source>
        <dbReference type="EMBL" id="OGZ61814.1"/>
    </source>
</evidence>
<organism evidence="7 8">
    <name type="scientific">Candidatus Spechtbacteria bacterium RIFCSPLOWO2_02_FULL_38_8</name>
    <dbReference type="NCBI Taxonomy" id="1802164"/>
    <lineage>
        <taxon>Bacteria</taxon>
        <taxon>Candidatus Spechtiibacteriota</taxon>
    </lineage>
</organism>
<dbReference type="STRING" id="1802164.A3H51_00220"/>
<reference evidence="7 8" key="1">
    <citation type="journal article" date="2016" name="Nat. Commun.">
        <title>Thousands of microbial genomes shed light on interconnected biogeochemical processes in an aquifer system.</title>
        <authorList>
            <person name="Anantharaman K."/>
            <person name="Brown C.T."/>
            <person name="Hug L.A."/>
            <person name="Sharon I."/>
            <person name="Castelle C.J."/>
            <person name="Probst A.J."/>
            <person name="Thomas B.C."/>
            <person name="Singh A."/>
            <person name="Wilkins M.J."/>
            <person name="Karaoz U."/>
            <person name="Brodie E.L."/>
            <person name="Williams K.H."/>
            <person name="Hubbard S.S."/>
            <person name="Banfield J.F."/>
        </authorList>
    </citation>
    <scope>NUCLEOTIDE SEQUENCE [LARGE SCALE GENOMIC DNA]</scope>
</reference>
<dbReference type="Gene3D" id="1.10.1740.10">
    <property type="match status" value="1"/>
</dbReference>
<dbReference type="Proteomes" id="UP000178509">
    <property type="component" value="Unassembled WGS sequence"/>
</dbReference>
<keyword evidence="2" id="KW-0805">Transcription regulation</keyword>
<dbReference type="SUPFAM" id="SSF88946">
    <property type="entry name" value="Sigma2 domain of RNA polymerase sigma factors"/>
    <property type="match status" value="1"/>
</dbReference>
<dbReference type="InterPro" id="IPR013325">
    <property type="entry name" value="RNA_pol_sigma_r2"/>
</dbReference>
<keyword evidence="3" id="KW-0731">Sigma factor</keyword>
<evidence type="ECO:0000256" key="2">
    <source>
        <dbReference type="ARBA" id="ARBA00023015"/>
    </source>
</evidence>
<dbReference type="Pfam" id="PF04542">
    <property type="entry name" value="Sigma70_r2"/>
    <property type="match status" value="1"/>
</dbReference>
<dbReference type="GO" id="GO:0003677">
    <property type="term" value="F:DNA binding"/>
    <property type="evidence" value="ECO:0007669"/>
    <property type="project" value="InterPro"/>
</dbReference>
<proteinExistence type="inferred from homology"/>
<evidence type="ECO:0000313" key="8">
    <source>
        <dbReference type="Proteomes" id="UP000178509"/>
    </source>
</evidence>
<gene>
    <name evidence="7" type="ORF">A3H51_00220</name>
</gene>
<dbReference type="InterPro" id="IPR013249">
    <property type="entry name" value="RNA_pol_sigma70_r4_t2"/>
</dbReference>
<dbReference type="SUPFAM" id="SSF88659">
    <property type="entry name" value="Sigma3 and sigma4 domains of RNA polymerase sigma factors"/>
    <property type="match status" value="1"/>
</dbReference>
<keyword evidence="4" id="KW-0804">Transcription</keyword>
<dbReference type="GO" id="GO:0016987">
    <property type="term" value="F:sigma factor activity"/>
    <property type="evidence" value="ECO:0007669"/>
    <property type="project" value="UniProtKB-KW"/>
</dbReference>
<evidence type="ECO:0008006" key="9">
    <source>
        <dbReference type="Google" id="ProtNLM"/>
    </source>
</evidence>
<comment type="caution">
    <text evidence="7">The sequence shown here is derived from an EMBL/GenBank/DDBJ whole genome shotgun (WGS) entry which is preliminary data.</text>
</comment>
<dbReference type="NCBIfam" id="TIGR02937">
    <property type="entry name" value="sigma70-ECF"/>
    <property type="match status" value="1"/>
</dbReference>
<dbReference type="InterPro" id="IPR013324">
    <property type="entry name" value="RNA_pol_sigma_r3/r4-like"/>
</dbReference>
<sequence>MTKNDKFLKEKFVKSYDKYHESIYRFLYFRVKSEQIAQDLTSETFTKAWDALGFGNIKYPDNERAYLYKIASNLLIDYYRSANKNREFLVGDQEIMAQLASTTGPPEGPVVDSPSTTIGERLDVGQNLDKVLSVLQDMSEISAEVITLKYVEDMSNAEIAEVLDKSEGAIRTALSRAISELKIKLQNSNDK</sequence>
<name>A0A1G2HH40_9BACT</name>
<evidence type="ECO:0000259" key="6">
    <source>
        <dbReference type="Pfam" id="PF08281"/>
    </source>
</evidence>